<evidence type="ECO:0000256" key="8">
    <source>
        <dbReference type="ARBA" id="ARBA00023136"/>
    </source>
</evidence>
<proteinExistence type="inferred from homology"/>
<dbReference type="RefSeq" id="WP_209492340.1">
    <property type="nucleotide sequence ID" value="NZ_JAGGLC010000005.1"/>
</dbReference>
<evidence type="ECO:0000313" key="12">
    <source>
        <dbReference type="EMBL" id="MBP1987990.1"/>
    </source>
</evidence>
<dbReference type="InterPro" id="IPR029044">
    <property type="entry name" value="Nucleotide-diphossugar_trans"/>
</dbReference>
<evidence type="ECO:0000256" key="9">
    <source>
        <dbReference type="SAM" id="MobiDB-lite"/>
    </source>
</evidence>
<accession>A0A8T4GZX6</accession>
<keyword evidence="3" id="KW-1003">Cell membrane</keyword>
<dbReference type="PANTHER" id="PTHR10859:SF105">
    <property type="entry name" value="DOLICHYL-PHOSPHATE BETA-D-MANNOSYLTRANSFERASE"/>
    <property type="match status" value="1"/>
</dbReference>
<dbReference type="PANTHER" id="PTHR10859">
    <property type="entry name" value="GLYCOSYL TRANSFERASE"/>
    <property type="match status" value="1"/>
</dbReference>
<dbReference type="SUPFAM" id="SSF53448">
    <property type="entry name" value="Nucleotide-diphospho-sugar transferases"/>
    <property type="match status" value="1"/>
</dbReference>
<feature type="transmembrane region" description="Helical" evidence="10">
    <location>
        <begin position="557"/>
        <end position="580"/>
    </location>
</feature>
<dbReference type="Pfam" id="PF03706">
    <property type="entry name" value="LPG_synthase_TM"/>
    <property type="match status" value="1"/>
</dbReference>
<dbReference type="CDD" id="cd04188">
    <property type="entry name" value="DPG_synthase"/>
    <property type="match status" value="1"/>
</dbReference>
<evidence type="ECO:0000256" key="7">
    <source>
        <dbReference type="ARBA" id="ARBA00022989"/>
    </source>
</evidence>
<feature type="transmembrane region" description="Helical" evidence="10">
    <location>
        <begin position="388"/>
        <end position="407"/>
    </location>
</feature>
<dbReference type="InterPro" id="IPR035518">
    <property type="entry name" value="DPG_synthase"/>
</dbReference>
<evidence type="ECO:0000256" key="10">
    <source>
        <dbReference type="SAM" id="Phobius"/>
    </source>
</evidence>
<keyword evidence="7 10" id="KW-1133">Transmembrane helix</keyword>
<evidence type="ECO:0000313" key="13">
    <source>
        <dbReference type="Proteomes" id="UP000823736"/>
    </source>
</evidence>
<dbReference type="EMBL" id="JAGGLC010000005">
    <property type="protein sequence ID" value="MBP1987990.1"/>
    <property type="molecule type" value="Genomic_DNA"/>
</dbReference>
<evidence type="ECO:0000256" key="2">
    <source>
        <dbReference type="ARBA" id="ARBA00006739"/>
    </source>
</evidence>
<evidence type="ECO:0000259" key="11">
    <source>
        <dbReference type="Pfam" id="PF00535"/>
    </source>
</evidence>
<organism evidence="12 13">
    <name type="scientific">Halolamina salifodinae</name>
    <dbReference type="NCBI Taxonomy" id="1202767"/>
    <lineage>
        <taxon>Archaea</taxon>
        <taxon>Methanobacteriati</taxon>
        <taxon>Methanobacteriota</taxon>
        <taxon>Stenosarchaea group</taxon>
        <taxon>Halobacteria</taxon>
        <taxon>Halobacteriales</taxon>
        <taxon>Haloferacaceae</taxon>
    </lineage>
</organism>
<feature type="region of interest" description="Disordered" evidence="9">
    <location>
        <begin position="1"/>
        <end position="21"/>
    </location>
</feature>
<keyword evidence="4" id="KW-0328">Glycosyltransferase</keyword>
<dbReference type="AlphaFoldDB" id="A0A8T4GZX6"/>
<dbReference type="OrthoDB" id="351177at2157"/>
<feature type="transmembrane region" description="Helical" evidence="10">
    <location>
        <begin position="269"/>
        <end position="290"/>
    </location>
</feature>
<dbReference type="Gene3D" id="3.90.550.10">
    <property type="entry name" value="Spore Coat Polysaccharide Biosynthesis Protein SpsA, Chain A"/>
    <property type="match status" value="1"/>
</dbReference>
<name>A0A8T4GZX6_9EURY</name>
<keyword evidence="6 10" id="KW-0812">Transmembrane</keyword>
<dbReference type="NCBIfam" id="TIGR00374">
    <property type="entry name" value="flippase-like domain"/>
    <property type="match status" value="1"/>
</dbReference>
<evidence type="ECO:0000256" key="1">
    <source>
        <dbReference type="ARBA" id="ARBA00004651"/>
    </source>
</evidence>
<evidence type="ECO:0000256" key="5">
    <source>
        <dbReference type="ARBA" id="ARBA00022679"/>
    </source>
</evidence>
<dbReference type="Pfam" id="PF00535">
    <property type="entry name" value="Glycos_transf_2"/>
    <property type="match status" value="1"/>
</dbReference>
<comment type="subcellular location">
    <subcellularLocation>
        <location evidence="1">Cell membrane</location>
        <topology evidence="1">Multi-pass membrane protein</topology>
    </subcellularLocation>
</comment>
<reference evidence="12" key="1">
    <citation type="submission" date="2021-03" db="EMBL/GenBank/DDBJ databases">
        <title>Genomic Encyclopedia of Type Strains, Phase IV (KMG-IV): sequencing the most valuable type-strain genomes for metagenomic binning, comparative biology and taxonomic classification.</title>
        <authorList>
            <person name="Goeker M."/>
        </authorList>
    </citation>
    <scope>NUCLEOTIDE SEQUENCE</scope>
    <source>
        <strain evidence="12">DSM 26232</strain>
    </source>
</reference>
<dbReference type="InterPro" id="IPR022791">
    <property type="entry name" value="L-PG_synthase/AglD"/>
</dbReference>
<feature type="transmembrane region" description="Helical" evidence="10">
    <location>
        <begin position="525"/>
        <end position="545"/>
    </location>
</feature>
<dbReference type="GO" id="GO:0006487">
    <property type="term" value="P:protein N-linked glycosylation"/>
    <property type="evidence" value="ECO:0007669"/>
    <property type="project" value="TreeGrafter"/>
</dbReference>
<comment type="caution">
    <text evidence="12">The sequence shown here is derived from an EMBL/GenBank/DDBJ whole genome shotgun (WGS) entry which is preliminary data.</text>
</comment>
<keyword evidence="13" id="KW-1185">Reference proteome</keyword>
<dbReference type="InterPro" id="IPR001173">
    <property type="entry name" value="Glyco_trans_2-like"/>
</dbReference>
<protein>
    <submittedName>
        <fullName evidence="12">Uncharacterized protein (TIRG00374 family)</fullName>
    </submittedName>
</protein>
<gene>
    <name evidence="12" type="ORF">J2753_002500</name>
</gene>
<keyword evidence="8 10" id="KW-0472">Membrane</keyword>
<keyword evidence="5" id="KW-0808">Transferase</keyword>
<dbReference type="GO" id="GO:0005886">
    <property type="term" value="C:plasma membrane"/>
    <property type="evidence" value="ECO:0007669"/>
    <property type="project" value="UniProtKB-SubCell"/>
</dbReference>
<sequence length="625" mass="66841">MSNPADGSDAAETAAGSTTPTLDRHAVAVSVVLPAYNEEATIENTVHTTLDTLDAFLKPGTFEVIVAEDGCDDRTPEIADRLAAENAAVRHFHSDERLGRGGALERAFEAADGETLVYFDTDLATDMKHLGELVNTVHNGDADLATGSRWMPENVADRPAKRGIPSKGYNGAVRLFLRTGLQDHQCGFKAISREAFEAVHEDVEDRHWFWDTELLVRAQRAGFRVKEFPVDWEPKGDSKVDLVRDVFGMGSQILRTWWQLSVQPRLNKWVTLGASALLVLIAFLLSTLYIDYRAVLDRISDADPTLIAVAAVVYALSWPLRGLRYRDVLAELGFSERLGFLTGAVFISQTGNLVFPARLGDGVRAYVVKARRGIPYPSGFASLAAERVFDLLTITVLAGLVLLGYAATGDLARVAQSVTGASQSGQIAVIVAVGIAVVAIAAVTGIVLSARSDRNRIRGLVERFSSDSYAEYVAGALERFVGDVQQVGGDPKAFTRVGATSLVIWTLDVITAVFVLAAFDTGLEAATLVTICFFAVSVGNLAKVLPLSPGGVGLYEAAFTLLVAGLTPVTASVAIGAAIVDHFLKNVVTMIGGGVSMLALNVSLTTAVEETEDVDEETVEEPTAQ</sequence>
<feature type="transmembrane region" description="Helical" evidence="10">
    <location>
        <begin position="502"/>
        <end position="519"/>
    </location>
</feature>
<evidence type="ECO:0000256" key="6">
    <source>
        <dbReference type="ARBA" id="ARBA00022692"/>
    </source>
</evidence>
<evidence type="ECO:0000256" key="4">
    <source>
        <dbReference type="ARBA" id="ARBA00022676"/>
    </source>
</evidence>
<dbReference type="GO" id="GO:0016757">
    <property type="term" value="F:glycosyltransferase activity"/>
    <property type="evidence" value="ECO:0007669"/>
    <property type="project" value="UniProtKB-KW"/>
</dbReference>
<feature type="domain" description="Glycosyltransferase 2-like" evidence="11">
    <location>
        <begin position="30"/>
        <end position="198"/>
    </location>
</feature>
<evidence type="ECO:0000256" key="3">
    <source>
        <dbReference type="ARBA" id="ARBA00022475"/>
    </source>
</evidence>
<feature type="transmembrane region" description="Helical" evidence="10">
    <location>
        <begin position="427"/>
        <end position="448"/>
    </location>
</feature>
<comment type="similarity">
    <text evidence="2">Belongs to the glycosyltransferase 2 family.</text>
</comment>
<dbReference type="Proteomes" id="UP000823736">
    <property type="component" value="Unassembled WGS sequence"/>
</dbReference>